<keyword evidence="6 8" id="KW-0408">Iron</keyword>
<keyword evidence="11" id="KW-1185">Reference proteome</keyword>
<evidence type="ECO:0000256" key="6">
    <source>
        <dbReference type="ARBA" id="ARBA00023004"/>
    </source>
</evidence>
<evidence type="ECO:0000256" key="3">
    <source>
        <dbReference type="ARBA" id="ARBA00022617"/>
    </source>
</evidence>
<dbReference type="Proteomes" id="UP000504637">
    <property type="component" value="Unplaced"/>
</dbReference>
<evidence type="ECO:0000313" key="11">
    <source>
        <dbReference type="Proteomes" id="UP000504637"/>
    </source>
</evidence>
<dbReference type="RefSeq" id="XP_033462327.1">
    <property type="nucleotide sequence ID" value="XM_033607421.1"/>
</dbReference>
<dbReference type="GO" id="GO:0005506">
    <property type="term" value="F:iron ion binding"/>
    <property type="evidence" value="ECO:0007669"/>
    <property type="project" value="InterPro"/>
</dbReference>
<proteinExistence type="inferred from homology"/>
<dbReference type="InterPro" id="IPR047146">
    <property type="entry name" value="Cyt_P450_E_CYP52_fungi"/>
</dbReference>
<organism evidence="12">
    <name type="scientific">Dissoconium aciculare CBS 342.82</name>
    <dbReference type="NCBI Taxonomy" id="1314786"/>
    <lineage>
        <taxon>Eukaryota</taxon>
        <taxon>Fungi</taxon>
        <taxon>Dikarya</taxon>
        <taxon>Ascomycota</taxon>
        <taxon>Pezizomycotina</taxon>
        <taxon>Dothideomycetes</taxon>
        <taxon>Dothideomycetidae</taxon>
        <taxon>Mycosphaerellales</taxon>
        <taxon>Dissoconiaceae</taxon>
        <taxon>Dissoconium</taxon>
    </lineage>
</organism>
<keyword evidence="10" id="KW-0472">Membrane</keyword>
<comment type="similarity">
    <text evidence="2 9">Belongs to the cytochrome P450 family.</text>
</comment>
<dbReference type="GO" id="GO:0016712">
    <property type="term" value="F:oxidoreductase activity, acting on paired donors, with incorporation or reduction of molecular oxygen, reduced flavin or flavoprotein as one donor, and incorporation of one atom of oxygen"/>
    <property type="evidence" value="ECO:0007669"/>
    <property type="project" value="InterPro"/>
</dbReference>
<dbReference type="OrthoDB" id="1470350at2759"/>
<evidence type="ECO:0000256" key="8">
    <source>
        <dbReference type="PIRSR" id="PIRSR602402-1"/>
    </source>
</evidence>
<dbReference type="InterPro" id="IPR036396">
    <property type="entry name" value="Cyt_P450_sf"/>
</dbReference>
<keyword evidence="7 9" id="KW-0503">Monooxygenase</keyword>
<keyword evidence="10" id="KW-0812">Transmembrane</keyword>
<keyword evidence="4 8" id="KW-0479">Metal-binding</keyword>
<feature type="transmembrane region" description="Helical" evidence="10">
    <location>
        <begin position="16"/>
        <end position="36"/>
    </location>
</feature>
<evidence type="ECO:0000256" key="5">
    <source>
        <dbReference type="ARBA" id="ARBA00023002"/>
    </source>
</evidence>
<reference evidence="12" key="2">
    <citation type="submission" date="2020-04" db="EMBL/GenBank/DDBJ databases">
        <authorList>
            <consortium name="NCBI Genome Project"/>
        </authorList>
    </citation>
    <scope>NUCLEOTIDE SEQUENCE</scope>
    <source>
        <strain evidence="12">CBS 342.82</strain>
    </source>
</reference>
<dbReference type="SUPFAM" id="SSF48264">
    <property type="entry name" value="Cytochrome P450"/>
    <property type="match status" value="1"/>
</dbReference>
<dbReference type="InterPro" id="IPR001128">
    <property type="entry name" value="Cyt_P450"/>
</dbReference>
<evidence type="ECO:0000313" key="12">
    <source>
        <dbReference type="RefSeq" id="XP_033462327.1"/>
    </source>
</evidence>
<dbReference type="AlphaFoldDB" id="A0A6J3MB91"/>
<dbReference type="Pfam" id="PF00067">
    <property type="entry name" value="p450"/>
    <property type="match status" value="1"/>
</dbReference>
<keyword evidence="3 8" id="KW-0349">Heme</keyword>
<reference evidence="12" key="3">
    <citation type="submission" date="2025-08" db="UniProtKB">
        <authorList>
            <consortium name="RefSeq"/>
        </authorList>
    </citation>
    <scope>IDENTIFICATION</scope>
    <source>
        <strain evidence="12">CBS 342.82</strain>
    </source>
</reference>
<comment type="cofactor">
    <cofactor evidence="1 8">
        <name>heme</name>
        <dbReference type="ChEBI" id="CHEBI:30413"/>
    </cofactor>
</comment>
<keyword evidence="10" id="KW-1133">Transmembrane helix</keyword>
<evidence type="ECO:0000256" key="1">
    <source>
        <dbReference type="ARBA" id="ARBA00001971"/>
    </source>
</evidence>
<evidence type="ECO:0000256" key="9">
    <source>
        <dbReference type="RuleBase" id="RU000461"/>
    </source>
</evidence>
<dbReference type="InterPro" id="IPR002974">
    <property type="entry name" value="Cyt_P450_E_CYP52_ascomycetes"/>
</dbReference>
<evidence type="ECO:0000256" key="7">
    <source>
        <dbReference type="ARBA" id="ARBA00023033"/>
    </source>
</evidence>
<evidence type="ECO:0000256" key="2">
    <source>
        <dbReference type="ARBA" id="ARBA00010617"/>
    </source>
</evidence>
<dbReference type="InterPro" id="IPR017972">
    <property type="entry name" value="Cyt_P450_CS"/>
</dbReference>
<dbReference type="GO" id="GO:0020037">
    <property type="term" value="F:heme binding"/>
    <property type="evidence" value="ECO:0007669"/>
    <property type="project" value="InterPro"/>
</dbReference>
<dbReference type="GeneID" id="54365221"/>
<feature type="binding site" description="axial binding residue" evidence="8">
    <location>
        <position position="460"/>
    </location>
    <ligand>
        <name>heme</name>
        <dbReference type="ChEBI" id="CHEBI:30413"/>
    </ligand>
    <ligandPart>
        <name>Fe</name>
        <dbReference type="ChEBI" id="CHEBI:18248"/>
    </ligandPart>
</feature>
<evidence type="ECO:0000256" key="4">
    <source>
        <dbReference type="ARBA" id="ARBA00022723"/>
    </source>
</evidence>
<dbReference type="CDD" id="cd11063">
    <property type="entry name" value="CYP52"/>
    <property type="match status" value="1"/>
</dbReference>
<evidence type="ECO:0000256" key="10">
    <source>
        <dbReference type="SAM" id="Phobius"/>
    </source>
</evidence>
<name>A0A6J3MB91_9PEZI</name>
<dbReference type="PRINTS" id="PR00385">
    <property type="entry name" value="P450"/>
</dbReference>
<dbReference type="Gene3D" id="1.10.630.10">
    <property type="entry name" value="Cytochrome P450"/>
    <property type="match status" value="1"/>
</dbReference>
<dbReference type="PRINTS" id="PR00464">
    <property type="entry name" value="EP450II"/>
</dbReference>
<sequence>MALLQSSHRVPKVVELVLALVAVYAAFKVLTAFVQWRKRQAFMREKGCLPAPWVPSWDRIYGLDLFFKNMGHLKNHTLLEKTNRRFQETKFRTFQLVVLGRHLHQTIEPENLKTIQAIDFKKWSLGERRKTAFHPLLGEGIFTTDGAAWQHSREMLRPNFARTQIGNIDTYEKHVSHLIAAIPADGQTVDLSELFFRLTIDSATEFLFGESVETLVKGTGAGFTDAFTHSQEYIANSARWGKWAKYFPANKRFQQDAKLVHDFVDYFVDKGLAKEKSGQSDPERYVFIDELVSQTSDRVRIRSELLNILLAGRDTTASLLTNLWFVLAKRPDVWARLQADVAQLGGEKPTFEQLRDLKYLRALMNESLRVHPVVPLNSRQATEDTTLPLGGGPDGLAPLFMPKGSIVAWSVYAMHRRKDLYGEDAEEFKPERWLDDPVTGRKGLRTGWEFLPFNGGARICLGQQFALTEAGYTIVRMAQTFSEIESRDPNDWQEWLTLTCTSLNGAKVALKRRS</sequence>
<dbReference type="PANTHER" id="PTHR24287:SF17">
    <property type="entry name" value="P450, PUTATIVE (EUROFUNG)-RELATED"/>
    <property type="match status" value="1"/>
</dbReference>
<dbReference type="InterPro" id="IPR002402">
    <property type="entry name" value="Cyt_P450_E_grp-II"/>
</dbReference>
<reference evidence="12" key="1">
    <citation type="submission" date="2020-01" db="EMBL/GenBank/DDBJ databases">
        <authorList>
            <consortium name="DOE Joint Genome Institute"/>
            <person name="Haridas S."/>
            <person name="Albert R."/>
            <person name="Binder M."/>
            <person name="Bloem J."/>
            <person name="Labutti K."/>
            <person name="Salamov A."/>
            <person name="Andreopoulos B."/>
            <person name="Baker S.E."/>
            <person name="Barry K."/>
            <person name="Bills G."/>
            <person name="Bluhm B.H."/>
            <person name="Cannon C."/>
            <person name="Castanera R."/>
            <person name="Culley D.E."/>
            <person name="Daum C."/>
            <person name="Ezra D."/>
            <person name="Gonzalez J.B."/>
            <person name="Henrissat B."/>
            <person name="Kuo A."/>
            <person name="Liang C."/>
            <person name="Lipzen A."/>
            <person name="Lutzoni F."/>
            <person name="Magnuson J."/>
            <person name="Mondo S."/>
            <person name="Nolan M."/>
            <person name="Ohm R."/>
            <person name="Pangilinan J."/>
            <person name="Park H.-J."/>
            <person name="Ramirez L."/>
            <person name="Alfaro M."/>
            <person name="Sun H."/>
            <person name="Tritt A."/>
            <person name="Yoshinaga Y."/>
            <person name="Zwiers L.-H."/>
            <person name="Turgeon B.G."/>
            <person name="Goodwin S.B."/>
            <person name="Spatafora J.W."/>
            <person name="Crous P.W."/>
            <person name="Grigoriev I.V."/>
        </authorList>
    </citation>
    <scope>NUCLEOTIDE SEQUENCE</scope>
    <source>
        <strain evidence="12">CBS 342.82</strain>
    </source>
</reference>
<accession>A0A6J3MB91</accession>
<gene>
    <name evidence="12" type="ORF">K489DRAFT_407971</name>
</gene>
<dbReference type="PROSITE" id="PS00086">
    <property type="entry name" value="CYTOCHROME_P450"/>
    <property type="match status" value="1"/>
</dbReference>
<dbReference type="PANTHER" id="PTHR24287">
    <property type="entry name" value="P450, PUTATIVE (EUROFUNG)-RELATED"/>
    <property type="match status" value="1"/>
</dbReference>
<keyword evidence="5 9" id="KW-0560">Oxidoreductase</keyword>
<protein>
    <submittedName>
        <fullName evidence="12">P450 monooxygenase</fullName>
    </submittedName>
</protein>
<dbReference type="PRINTS" id="PR01239">
    <property type="entry name" value="EP450IICYP52"/>
</dbReference>